<reference evidence="1" key="1">
    <citation type="submission" date="2018-05" db="EMBL/GenBank/DDBJ databases">
        <authorList>
            <person name="Lanie J.A."/>
            <person name="Ng W.-L."/>
            <person name="Kazmierczak K.M."/>
            <person name="Andrzejewski T.M."/>
            <person name="Davidsen T.M."/>
            <person name="Wayne K.J."/>
            <person name="Tettelin H."/>
            <person name="Glass J.I."/>
            <person name="Rusch D."/>
            <person name="Podicherti R."/>
            <person name="Tsui H.-C.T."/>
            <person name="Winkler M.E."/>
        </authorList>
    </citation>
    <scope>NUCLEOTIDE SEQUENCE</scope>
</reference>
<dbReference type="InterPro" id="IPR010419">
    <property type="entry name" value="CO_DH_gsu"/>
</dbReference>
<dbReference type="PANTHER" id="PTHR38588:SF1">
    <property type="entry name" value="BLL0334 PROTEIN"/>
    <property type="match status" value="1"/>
</dbReference>
<dbReference type="Gene3D" id="3.30.530.20">
    <property type="match status" value="1"/>
</dbReference>
<gene>
    <name evidence="1" type="ORF">METZ01_LOCUS200772</name>
</gene>
<dbReference type="Pfam" id="PF06240">
    <property type="entry name" value="COXG"/>
    <property type="match status" value="1"/>
</dbReference>
<dbReference type="EMBL" id="UINC01043622">
    <property type="protein sequence ID" value="SVB47918.1"/>
    <property type="molecule type" value="Genomic_DNA"/>
</dbReference>
<accession>A0A382EB50</accession>
<sequence>MGMKFDGKFTVTSSAADAYAFLANPEKFAPCLPTFDSIKVTGSKTSLVGVRIGVGKIRGTTQIALELDDAGAPDCAAYVGKGSIMGGAFNFKTDFKLQASDVGTVVQWQGDLSMFGKLVALAGGLIRPLAKKDIDRLIAALQAQLSPEPA</sequence>
<organism evidence="1">
    <name type="scientific">marine metagenome</name>
    <dbReference type="NCBI Taxonomy" id="408172"/>
    <lineage>
        <taxon>unclassified sequences</taxon>
        <taxon>metagenomes</taxon>
        <taxon>ecological metagenomes</taxon>
    </lineage>
</organism>
<name>A0A382EB50_9ZZZZ</name>
<protein>
    <recommendedName>
        <fullName evidence="2">Carbon monoxide dehydrogenase subunit G</fullName>
    </recommendedName>
</protein>
<evidence type="ECO:0008006" key="2">
    <source>
        <dbReference type="Google" id="ProtNLM"/>
    </source>
</evidence>
<dbReference type="InterPro" id="IPR023393">
    <property type="entry name" value="START-like_dom_sf"/>
</dbReference>
<evidence type="ECO:0000313" key="1">
    <source>
        <dbReference type="EMBL" id="SVB47918.1"/>
    </source>
</evidence>
<dbReference type="PANTHER" id="PTHR38588">
    <property type="entry name" value="BLL0334 PROTEIN"/>
    <property type="match status" value="1"/>
</dbReference>
<proteinExistence type="predicted"/>
<dbReference type="AlphaFoldDB" id="A0A382EB50"/>
<dbReference type="SUPFAM" id="SSF55961">
    <property type="entry name" value="Bet v1-like"/>
    <property type="match status" value="1"/>
</dbReference>